<proteinExistence type="predicted"/>
<evidence type="ECO:0000313" key="4">
    <source>
        <dbReference type="EMBL" id="KAG4420159.1"/>
    </source>
</evidence>
<name>A0A8H7TI75_9HELO</name>
<organism evidence="4 5">
    <name type="scientific">Cadophora malorum</name>
    <dbReference type="NCBI Taxonomy" id="108018"/>
    <lineage>
        <taxon>Eukaryota</taxon>
        <taxon>Fungi</taxon>
        <taxon>Dikarya</taxon>
        <taxon>Ascomycota</taxon>
        <taxon>Pezizomycotina</taxon>
        <taxon>Leotiomycetes</taxon>
        <taxon>Helotiales</taxon>
        <taxon>Ploettnerulaceae</taxon>
        <taxon>Cadophora</taxon>
    </lineage>
</organism>
<reference evidence="4" key="1">
    <citation type="submission" date="2021-02" db="EMBL/GenBank/DDBJ databases">
        <title>Genome sequence Cadophora malorum strain M34.</title>
        <authorList>
            <person name="Stefanovic E."/>
            <person name="Vu D."/>
            <person name="Scully C."/>
            <person name="Dijksterhuis J."/>
            <person name="Roader J."/>
            <person name="Houbraken J."/>
        </authorList>
    </citation>
    <scope>NUCLEOTIDE SEQUENCE</scope>
    <source>
        <strain evidence="4">M34</strain>
    </source>
</reference>
<dbReference type="OrthoDB" id="5425486at2759"/>
<dbReference type="GO" id="GO:0004150">
    <property type="term" value="F:dihydroneopterin aldolase activity"/>
    <property type="evidence" value="ECO:0007669"/>
    <property type="project" value="InterPro"/>
</dbReference>
<feature type="region of interest" description="Disordered" evidence="2">
    <location>
        <begin position="289"/>
        <end position="312"/>
    </location>
</feature>
<gene>
    <name evidence="4" type="ORF">IFR04_006722</name>
</gene>
<dbReference type="EMBL" id="JAFJYH010000090">
    <property type="protein sequence ID" value="KAG4420159.1"/>
    <property type="molecule type" value="Genomic_DNA"/>
</dbReference>
<feature type="domain" description="Dihydroneopterin aldolase/epimerase" evidence="3">
    <location>
        <begin position="195"/>
        <end position="334"/>
    </location>
</feature>
<keyword evidence="1" id="KW-0289">Folate biosynthesis</keyword>
<accession>A0A8H7TI75</accession>
<dbReference type="SUPFAM" id="SSF55620">
    <property type="entry name" value="Tetrahydrobiopterin biosynthesis enzymes-like"/>
    <property type="match status" value="1"/>
</dbReference>
<dbReference type="InterPro" id="IPR043133">
    <property type="entry name" value="GTP-CH-I_C/QueF"/>
</dbReference>
<evidence type="ECO:0000256" key="2">
    <source>
        <dbReference type="SAM" id="MobiDB-lite"/>
    </source>
</evidence>
<dbReference type="Pfam" id="PF02152">
    <property type="entry name" value="FolB"/>
    <property type="match status" value="1"/>
</dbReference>
<dbReference type="SMART" id="SM00905">
    <property type="entry name" value="FolB"/>
    <property type="match status" value="1"/>
</dbReference>
<protein>
    <recommendedName>
        <fullName evidence="3">Dihydroneopterin aldolase/epimerase domain-containing protein</fullName>
    </recommendedName>
</protein>
<comment type="caution">
    <text evidence="4">The sequence shown here is derived from an EMBL/GenBank/DDBJ whole genome shotgun (WGS) entry which is preliminary data.</text>
</comment>
<feature type="compositionally biased region" description="Low complexity" evidence="2">
    <location>
        <begin position="289"/>
        <end position="304"/>
    </location>
</feature>
<evidence type="ECO:0000259" key="3">
    <source>
        <dbReference type="SMART" id="SM00905"/>
    </source>
</evidence>
<dbReference type="InterPro" id="IPR006157">
    <property type="entry name" value="FolB_dom"/>
</dbReference>
<evidence type="ECO:0000256" key="1">
    <source>
        <dbReference type="ARBA" id="ARBA00022909"/>
    </source>
</evidence>
<dbReference type="AlphaFoldDB" id="A0A8H7TI75"/>
<sequence length="377" mass="41466">MPSLLTPHALTLLTGDPHTQISVSNLQTTLPLATDAWGRPSIPQPLLLSSRISLQHPFSSASSSDTVSPSTIHYGTLSKAILAACTEFRDLCADDVCPVPMHLRALVQFVHFYLTGRDTLPSFPCQEKVVESLSSRDTAQKGISIEPLLKNVAIRLFELEILLPKASLLGSGVSLKGSFGYEVGNEGPSAYSMVLRLRELRVPTLVGVNPNERLAKQMVYVGVEMQRWDWMVDEYCALEEVVVKSTEESSFQTLEALAQHLITRIIQYILIPHSSFKYPTPSSSDLPLPSYLPSASSSSQSTSSKPHKHPRIKISLSKPTAVMFADAPTVDMMLDSDPESNEVARSVWEKVAKEGVRRVPFPLNGRLDEWVEGKAEA</sequence>
<dbReference type="Gene3D" id="3.30.1130.10">
    <property type="match status" value="2"/>
</dbReference>
<keyword evidence="5" id="KW-1185">Reference proteome</keyword>
<dbReference type="Proteomes" id="UP000664132">
    <property type="component" value="Unassembled WGS sequence"/>
</dbReference>
<dbReference type="GO" id="GO:0046656">
    <property type="term" value="P:folic acid biosynthetic process"/>
    <property type="evidence" value="ECO:0007669"/>
    <property type="project" value="UniProtKB-KW"/>
</dbReference>
<evidence type="ECO:0000313" key="5">
    <source>
        <dbReference type="Proteomes" id="UP000664132"/>
    </source>
</evidence>